<evidence type="ECO:0000256" key="5">
    <source>
        <dbReference type="ARBA" id="ARBA00033748"/>
    </source>
</evidence>
<dbReference type="SUPFAM" id="SSF51679">
    <property type="entry name" value="Bacterial luciferase-like"/>
    <property type="match status" value="1"/>
</dbReference>
<keyword evidence="3" id="KW-0560">Oxidoreductase</keyword>
<keyword evidence="2" id="KW-0288">FMN</keyword>
<comment type="similarity">
    <text evidence="5">Belongs to the NtaA/SnaA/DszA monooxygenase family.</text>
</comment>
<dbReference type="PANTHER" id="PTHR30011">
    <property type="entry name" value="ALKANESULFONATE MONOOXYGENASE-RELATED"/>
    <property type="match status" value="1"/>
</dbReference>
<keyword evidence="4" id="KW-0503">Monooxygenase</keyword>
<reference evidence="7 8" key="1">
    <citation type="submission" date="2021-05" db="EMBL/GenBank/DDBJ databases">
        <title>Roseococcus sp. XZZS9, whole genome shotgun sequencing project.</title>
        <authorList>
            <person name="Zhao G."/>
            <person name="Shen L."/>
        </authorList>
    </citation>
    <scope>NUCLEOTIDE SEQUENCE [LARGE SCALE GENOMIC DNA]</scope>
    <source>
        <strain evidence="7 8">XZZS9</strain>
    </source>
</reference>
<dbReference type="Proteomes" id="UP000766336">
    <property type="component" value="Unassembled WGS sequence"/>
</dbReference>
<evidence type="ECO:0000256" key="4">
    <source>
        <dbReference type="ARBA" id="ARBA00023033"/>
    </source>
</evidence>
<organism evidence="7 8">
    <name type="scientific">Roseococcus pinisoli</name>
    <dbReference type="NCBI Taxonomy" id="2835040"/>
    <lineage>
        <taxon>Bacteria</taxon>
        <taxon>Pseudomonadati</taxon>
        <taxon>Pseudomonadota</taxon>
        <taxon>Alphaproteobacteria</taxon>
        <taxon>Acetobacterales</taxon>
        <taxon>Roseomonadaceae</taxon>
        <taxon>Roseococcus</taxon>
    </lineage>
</organism>
<dbReference type="RefSeq" id="WP_213671122.1">
    <property type="nucleotide sequence ID" value="NZ_JAHCDA010000003.1"/>
</dbReference>
<dbReference type="Pfam" id="PF00296">
    <property type="entry name" value="Bac_luciferase"/>
    <property type="match status" value="1"/>
</dbReference>
<dbReference type="InterPro" id="IPR011251">
    <property type="entry name" value="Luciferase-like_dom"/>
</dbReference>
<sequence>MSRRGEMALIAFLQAQNCSNYAGSWRHPETMQDYLKPQYYQRIARILEDGRFHMAFFDDRLAMPDILGRDHAEAVRNGIRVVKMDPVSILSAMGYATEKLGLGATYSTTYYEPFHIARVFATLDHMLGGRVAWNVVTSLNDSEARNMGRSEHPEHDLRYDRADEFMEIVLSLWDSWDDDAIKNDRETGLFADPTKVRRLKHHGRWYDVEGTFTVPRTPQGRPVLLQAGQSGRGKTFAANWGELIFITQRNIEAARANYREFKESIAALGRNPDEVKVCPAIYSIIGTSEDEAAEKKAQIEALAKPVDGLALLSEVLNYDFASKAMDEPFTDEELAGIKGLQGIRDRVVQGSGKKNPTVADFVEVSGRGTIRDFTGFHGTPKKIADEMTEWFETDACDGFVLAATHMPGAYEDFVRLVVPELQRRGVFRKEFAGTTLRENLRLPRPRPFDWKRPA</sequence>
<dbReference type="CDD" id="cd01095">
    <property type="entry name" value="Nitrilotriacetate_monoxgenase"/>
    <property type="match status" value="1"/>
</dbReference>
<dbReference type="InterPro" id="IPR036661">
    <property type="entry name" value="Luciferase-like_sf"/>
</dbReference>
<name>A0ABS5QFE3_9PROT</name>
<dbReference type="Gene3D" id="3.20.20.30">
    <property type="entry name" value="Luciferase-like domain"/>
    <property type="match status" value="1"/>
</dbReference>
<evidence type="ECO:0000259" key="6">
    <source>
        <dbReference type="Pfam" id="PF00296"/>
    </source>
</evidence>
<dbReference type="InterPro" id="IPR016215">
    <property type="entry name" value="NTA_MOA"/>
</dbReference>
<protein>
    <submittedName>
        <fullName evidence="7">LLM class flavin-dependent oxidoreductase</fullName>
    </submittedName>
</protein>
<evidence type="ECO:0000256" key="3">
    <source>
        <dbReference type="ARBA" id="ARBA00023002"/>
    </source>
</evidence>
<dbReference type="InterPro" id="IPR051260">
    <property type="entry name" value="Diverse_substr_monoxygenases"/>
</dbReference>
<dbReference type="PIRSF" id="PIRSF000337">
    <property type="entry name" value="NTA_MOA"/>
    <property type="match status" value="1"/>
</dbReference>
<evidence type="ECO:0000256" key="2">
    <source>
        <dbReference type="ARBA" id="ARBA00022643"/>
    </source>
</evidence>
<proteinExistence type="inferred from homology"/>
<feature type="domain" description="Luciferase-like" evidence="6">
    <location>
        <begin position="27"/>
        <end position="392"/>
    </location>
</feature>
<comment type="caution">
    <text evidence="7">The sequence shown here is derived from an EMBL/GenBank/DDBJ whole genome shotgun (WGS) entry which is preliminary data.</text>
</comment>
<evidence type="ECO:0000313" key="7">
    <source>
        <dbReference type="EMBL" id="MBS7812414.1"/>
    </source>
</evidence>
<dbReference type="EMBL" id="JAHCDA010000003">
    <property type="protein sequence ID" value="MBS7812414.1"/>
    <property type="molecule type" value="Genomic_DNA"/>
</dbReference>
<accession>A0ABS5QFE3</accession>
<dbReference type="PANTHER" id="PTHR30011:SF16">
    <property type="entry name" value="C2H2 FINGER DOMAIN TRANSCRIPTION FACTOR (EUROFUNG)-RELATED"/>
    <property type="match status" value="1"/>
</dbReference>
<evidence type="ECO:0000256" key="1">
    <source>
        <dbReference type="ARBA" id="ARBA00022630"/>
    </source>
</evidence>
<evidence type="ECO:0000313" key="8">
    <source>
        <dbReference type="Proteomes" id="UP000766336"/>
    </source>
</evidence>
<keyword evidence="8" id="KW-1185">Reference proteome</keyword>
<dbReference type="NCBIfam" id="TIGR03860">
    <property type="entry name" value="FMN_nitrolo"/>
    <property type="match status" value="1"/>
</dbReference>
<gene>
    <name evidence="7" type="ORF">KHU32_15800</name>
</gene>
<keyword evidence="1" id="KW-0285">Flavoprotein</keyword>